<dbReference type="Proteomes" id="UP000008561">
    <property type="component" value="Chromosome"/>
</dbReference>
<dbReference type="AlphaFoldDB" id="A8ZT81"/>
<organism evidence="2 3">
    <name type="scientific">Desulfosudis oleivorans (strain DSM 6200 / JCM 39069 / Hxd3)</name>
    <name type="common">Desulfococcus oleovorans</name>
    <dbReference type="NCBI Taxonomy" id="96561"/>
    <lineage>
        <taxon>Bacteria</taxon>
        <taxon>Pseudomonadati</taxon>
        <taxon>Thermodesulfobacteriota</taxon>
        <taxon>Desulfobacteria</taxon>
        <taxon>Desulfobacterales</taxon>
        <taxon>Desulfosudaceae</taxon>
        <taxon>Desulfosudis</taxon>
    </lineage>
</organism>
<gene>
    <name evidence="2" type="ordered locus">Dole_1960</name>
</gene>
<keyword evidence="3" id="KW-1185">Reference proteome</keyword>
<dbReference type="SUPFAM" id="SSF51735">
    <property type="entry name" value="NAD(P)-binding Rossmann-fold domains"/>
    <property type="match status" value="1"/>
</dbReference>
<proteinExistence type="predicted"/>
<evidence type="ECO:0000313" key="2">
    <source>
        <dbReference type="EMBL" id="ABW67764.1"/>
    </source>
</evidence>
<dbReference type="PANTHER" id="PTHR43000">
    <property type="entry name" value="DTDP-D-GLUCOSE 4,6-DEHYDRATASE-RELATED"/>
    <property type="match status" value="1"/>
</dbReference>
<dbReference type="Pfam" id="PF16363">
    <property type="entry name" value="GDP_Man_Dehyd"/>
    <property type="match status" value="1"/>
</dbReference>
<dbReference type="InterPro" id="IPR016040">
    <property type="entry name" value="NAD(P)-bd_dom"/>
</dbReference>
<sequence>MKNLFQNAYHRRRVLVTGHTGFKGSWLSFWLSQMGADVYGYSLAPETRPNHFSLLNPGDETPETDIRDIRQVIDCFQSFQPEIVFHLAAQSLVRRSYREPLDTFAANVMGTANILEACRLTKSVRAVVIVTSDKCYQNNEWEWGYRESDPMGGHDPYSASKGCAELVTAAFRNSFFSTGTGHPALMATARAGNVIGGGDWAEDRLIPDVARAFNKKETMKIRNPHGLRPWQHVLEPLSGYLMLGQRLIEGDRGLADAWNFGPSEEDTLPVITLLKRLKTHWSDLDFDVDQQPDQPHEAGLLRLDSSKARRKLGWQPVWNCDQALERTAAWYQAFYNQATILTGADLAAYIESARSKGLPWAQ</sequence>
<dbReference type="Gene3D" id="3.90.25.10">
    <property type="entry name" value="UDP-galactose 4-epimerase, domain 1"/>
    <property type="match status" value="1"/>
</dbReference>
<dbReference type="STRING" id="96561.Dole_1960"/>
<dbReference type="InterPro" id="IPR036291">
    <property type="entry name" value="NAD(P)-bd_dom_sf"/>
</dbReference>
<dbReference type="Gene3D" id="3.40.50.720">
    <property type="entry name" value="NAD(P)-binding Rossmann-like Domain"/>
    <property type="match status" value="1"/>
</dbReference>
<evidence type="ECO:0000313" key="3">
    <source>
        <dbReference type="Proteomes" id="UP000008561"/>
    </source>
</evidence>
<accession>A8ZT81</accession>
<feature type="domain" description="NAD(P)-binding" evidence="1">
    <location>
        <begin position="15"/>
        <end position="326"/>
    </location>
</feature>
<dbReference type="NCBIfam" id="TIGR02622">
    <property type="entry name" value="CDP_4_6_dhtase"/>
    <property type="match status" value="1"/>
</dbReference>
<evidence type="ECO:0000259" key="1">
    <source>
        <dbReference type="Pfam" id="PF16363"/>
    </source>
</evidence>
<dbReference type="eggNOG" id="COG0451">
    <property type="taxonomic scope" value="Bacteria"/>
</dbReference>
<dbReference type="KEGG" id="dol:Dole_1960"/>
<dbReference type="HOGENOM" id="CLU_007383_1_7_7"/>
<dbReference type="EMBL" id="CP000859">
    <property type="protein sequence ID" value="ABW67764.1"/>
    <property type="molecule type" value="Genomic_DNA"/>
</dbReference>
<dbReference type="CDD" id="cd05252">
    <property type="entry name" value="CDP_GD_SDR_e"/>
    <property type="match status" value="1"/>
</dbReference>
<dbReference type="InterPro" id="IPR013445">
    <property type="entry name" value="CDP_4_6_deHydtase"/>
</dbReference>
<name>A8ZT81_DESOH</name>
<protein>
    <submittedName>
        <fullName evidence="2">CDP-glucose 4,6-dehydratase</fullName>
    </submittedName>
</protein>
<reference evidence="2 3" key="1">
    <citation type="submission" date="2007-10" db="EMBL/GenBank/DDBJ databases">
        <title>Complete sequence of Desulfococcus oleovorans Hxd3.</title>
        <authorList>
            <consortium name="US DOE Joint Genome Institute"/>
            <person name="Copeland A."/>
            <person name="Lucas S."/>
            <person name="Lapidus A."/>
            <person name="Barry K."/>
            <person name="Glavina del Rio T."/>
            <person name="Dalin E."/>
            <person name="Tice H."/>
            <person name="Pitluck S."/>
            <person name="Kiss H."/>
            <person name="Brettin T."/>
            <person name="Bruce D."/>
            <person name="Detter J.C."/>
            <person name="Han C."/>
            <person name="Schmutz J."/>
            <person name="Larimer F."/>
            <person name="Land M."/>
            <person name="Hauser L."/>
            <person name="Kyrpides N."/>
            <person name="Kim E."/>
            <person name="Wawrik B."/>
            <person name="Richardson P."/>
        </authorList>
    </citation>
    <scope>NUCLEOTIDE SEQUENCE [LARGE SCALE GENOMIC DNA]</scope>
    <source>
        <strain evidence="3">DSM 6200 / JCM 39069 / Hxd3</strain>
    </source>
</reference>